<comment type="caution">
    <text evidence="5">The sequence shown here is derived from an EMBL/GenBank/DDBJ whole genome shotgun (WGS) entry which is preliminary data.</text>
</comment>
<gene>
    <name evidence="5" type="ORF">A9299_10005</name>
</gene>
<sequence>MVDKVTIQLTQQEKEDFYQHDVKSASNFREASPQEAPKLWISGGQGGAGKSSVVRRFDELVNNDKVEIDSDNYRKDHPAHEFYVNAYGDREASGMVHEDVTEAVERLYSESLQDHKNIMLSQTCTNFDRTKAQVDQAREAGYERITLQVIATPNEESLYRINKRYEEQKAVDGVGRYLPDRYHDDMYSKFPESLERYEKEKVFDEIVITNHKGEVVYENQLVNNEWEQEPIAVKVLEQYRNIDYTPQEVLDFHAKWEDDVELRMTSRPIDPHSPNEREEVKRLEDKSLQIIIHKALEINKITQKDVDAILDTIAERREQPLYNAKKFEPSQTYTGIVRAINDDNFITQDREKLTLHETVEGIQKTDRGTAVQIHYDDKGKGKRQEITFSPEIKQAMEAIKEKLAEGDKNHYSHNDLKAKIERQISDIANGHISPRIERNEQQIPEISQSKPQEKSSPDR</sequence>
<feature type="compositionally biased region" description="Polar residues" evidence="3">
    <location>
        <begin position="441"/>
        <end position="450"/>
    </location>
</feature>
<evidence type="ECO:0000313" key="5">
    <source>
        <dbReference type="EMBL" id="OBX64330.1"/>
    </source>
</evidence>
<evidence type="ECO:0000256" key="1">
    <source>
        <dbReference type="ARBA" id="ARBA00022741"/>
    </source>
</evidence>
<feature type="domain" description="Zeta toxin" evidence="4">
    <location>
        <begin position="32"/>
        <end position="220"/>
    </location>
</feature>
<dbReference type="Gene3D" id="3.40.50.300">
    <property type="entry name" value="P-loop containing nucleotide triphosphate hydrolases"/>
    <property type="match status" value="1"/>
</dbReference>
<proteinExistence type="predicted"/>
<dbReference type="AlphaFoldDB" id="A0AA91FPS8"/>
<feature type="region of interest" description="Disordered" evidence="3">
    <location>
        <begin position="24"/>
        <end position="49"/>
    </location>
</feature>
<feature type="region of interest" description="Disordered" evidence="3">
    <location>
        <begin position="425"/>
        <end position="459"/>
    </location>
</feature>
<dbReference type="GO" id="GO:0005524">
    <property type="term" value="F:ATP binding"/>
    <property type="evidence" value="ECO:0007669"/>
    <property type="project" value="UniProtKB-KW"/>
</dbReference>
<evidence type="ECO:0000256" key="3">
    <source>
        <dbReference type="SAM" id="MobiDB-lite"/>
    </source>
</evidence>
<protein>
    <recommendedName>
        <fullName evidence="4">Zeta toxin domain-containing protein</fullName>
    </recommendedName>
</protein>
<dbReference type="EMBL" id="LZMT01000017">
    <property type="protein sequence ID" value="OBX64330.1"/>
    <property type="molecule type" value="Genomic_DNA"/>
</dbReference>
<dbReference type="InterPro" id="IPR010488">
    <property type="entry name" value="Zeta_toxin_domain"/>
</dbReference>
<dbReference type="Pfam" id="PF06414">
    <property type="entry name" value="Zeta_toxin"/>
    <property type="match status" value="1"/>
</dbReference>
<keyword evidence="1" id="KW-0547">Nucleotide-binding</keyword>
<organism evidence="5">
    <name type="scientific">Faucicola osloensis</name>
    <name type="common">Moraxella osloensis</name>
    <dbReference type="NCBI Taxonomy" id="34062"/>
    <lineage>
        <taxon>Bacteria</taxon>
        <taxon>Pseudomonadati</taxon>
        <taxon>Pseudomonadota</taxon>
        <taxon>Gammaproteobacteria</taxon>
        <taxon>Moraxellales</taxon>
        <taxon>Moraxellaceae</taxon>
        <taxon>Faucicola</taxon>
    </lineage>
</organism>
<dbReference type="SUPFAM" id="SSF52540">
    <property type="entry name" value="P-loop containing nucleoside triphosphate hydrolases"/>
    <property type="match status" value="1"/>
</dbReference>
<evidence type="ECO:0000256" key="2">
    <source>
        <dbReference type="ARBA" id="ARBA00022840"/>
    </source>
</evidence>
<name>A0AA91FPS8_FAUOS</name>
<reference evidence="5" key="1">
    <citation type="submission" date="2016-06" db="EMBL/GenBank/DDBJ databases">
        <title>Draft genome of Moraxella osloensis CCUG 67237.</title>
        <authorList>
            <person name="Salva-Serra F."/>
            <person name="Engstrom-Jakobsson H."/>
            <person name="Thorell K."/>
            <person name="Gonzales-Siles L."/>
            <person name="Karlsson R."/>
            <person name="Boulund F."/>
            <person name="Engstrand L."/>
            <person name="Kristiansson E."/>
            <person name="Moore E."/>
        </authorList>
    </citation>
    <scope>NUCLEOTIDE SEQUENCE [LARGE SCALE GENOMIC DNA]</scope>
    <source>
        <strain evidence="5">CCUG 67237</strain>
    </source>
</reference>
<dbReference type="InterPro" id="IPR027417">
    <property type="entry name" value="P-loop_NTPase"/>
</dbReference>
<evidence type="ECO:0000259" key="4">
    <source>
        <dbReference type="Pfam" id="PF06414"/>
    </source>
</evidence>
<accession>A0AA91FPS8</accession>
<dbReference type="GO" id="GO:0016301">
    <property type="term" value="F:kinase activity"/>
    <property type="evidence" value="ECO:0007669"/>
    <property type="project" value="InterPro"/>
</dbReference>
<keyword evidence="2" id="KW-0067">ATP-binding</keyword>